<gene>
    <name evidence="8" type="ORF">SAMN06273567_102758</name>
</gene>
<feature type="transmembrane region" description="Helical" evidence="6">
    <location>
        <begin position="49"/>
        <end position="78"/>
    </location>
</feature>
<dbReference type="Proteomes" id="UP000317484">
    <property type="component" value="Unassembled WGS sequence"/>
</dbReference>
<accession>A0A521CXW8</accession>
<keyword evidence="9" id="KW-1185">Reference proteome</keyword>
<evidence type="ECO:0000256" key="5">
    <source>
        <dbReference type="ARBA" id="ARBA00023136"/>
    </source>
</evidence>
<comment type="subcellular location">
    <subcellularLocation>
        <location evidence="1">Cell membrane</location>
        <topology evidence="1">Multi-pass membrane protein</topology>
    </subcellularLocation>
</comment>
<dbReference type="GO" id="GO:0005886">
    <property type="term" value="C:plasma membrane"/>
    <property type="evidence" value="ECO:0007669"/>
    <property type="project" value="UniProtKB-SubCell"/>
</dbReference>
<evidence type="ECO:0000256" key="6">
    <source>
        <dbReference type="SAM" id="Phobius"/>
    </source>
</evidence>
<dbReference type="InterPro" id="IPR018076">
    <property type="entry name" value="T2SS_GspF_dom"/>
</dbReference>
<keyword evidence="2" id="KW-1003">Cell membrane</keyword>
<feature type="transmembrane region" description="Helical" evidence="6">
    <location>
        <begin position="203"/>
        <end position="236"/>
    </location>
</feature>
<keyword evidence="4 6" id="KW-1133">Transmembrane helix</keyword>
<proteinExistence type="predicted"/>
<name>A0A521CXW8_9ACTN</name>
<dbReference type="PANTHER" id="PTHR35007:SF3">
    <property type="entry name" value="POSSIBLE CONSERVED ALANINE RICH MEMBRANE PROTEIN"/>
    <property type="match status" value="1"/>
</dbReference>
<evidence type="ECO:0000256" key="2">
    <source>
        <dbReference type="ARBA" id="ARBA00022475"/>
    </source>
</evidence>
<dbReference type="PANTHER" id="PTHR35007">
    <property type="entry name" value="INTEGRAL MEMBRANE PROTEIN-RELATED"/>
    <property type="match status" value="1"/>
</dbReference>
<keyword evidence="3 6" id="KW-0812">Transmembrane</keyword>
<dbReference type="Pfam" id="PF00482">
    <property type="entry name" value="T2SSF"/>
    <property type="match status" value="1"/>
</dbReference>
<evidence type="ECO:0000256" key="4">
    <source>
        <dbReference type="ARBA" id="ARBA00022989"/>
    </source>
</evidence>
<feature type="domain" description="Type II secretion system protein GspF" evidence="7">
    <location>
        <begin position="103"/>
        <end position="221"/>
    </location>
</feature>
<sequence>MTEAAALLAVAGALVAWPSPVAARSARLRAVGVPPAVRRTGTSGPGRRLVLPVLAGLAVALLLGGGTGVALGAVMGVLADRWLRRVPGDGSAASLPAEELPVACDLLGVCLAAGLTVGGALGAVASALPGPLGDALAAVAGRLRLGAAPRTAWHDAPPELAGLGRVLVRAGESGAAAAPALRVLAAEARAAARSRAEAGVRRAGVWVLAPLGLCFLPAFVCLGIAPMVIGIAGQVFR</sequence>
<dbReference type="EMBL" id="FXTJ01000002">
    <property type="protein sequence ID" value="SMO64269.1"/>
    <property type="molecule type" value="Genomic_DNA"/>
</dbReference>
<reference evidence="8 9" key="1">
    <citation type="submission" date="2017-05" db="EMBL/GenBank/DDBJ databases">
        <authorList>
            <person name="Varghese N."/>
            <person name="Submissions S."/>
        </authorList>
    </citation>
    <scope>NUCLEOTIDE SEQUENCE [LARGE SCALE GENOMIC DNA]</scope>
    <source>
        <strain evidence="8 9">DSM 46834</strain>
    </source>
</reference>
<dbReference type="AlphaFoldDB" id="A0A521CXW8"/>
<keyword evidence="5 6" id="KW-0472">Membrane</keyword>
<organism evidence="8 9">
    <name type="scientific">Geodermatophilus aquaeductus</name>
    <dbReference type="NCBI Taxonomy" id="1564161"/>
    <lineage>
        <taxon>Bacteria</taxon>
        <taxon>Bacillati</taxon>
        <taxon>Actinomycetota</taxon>
        <taxon>Actinomycetes</taxon>
        <taxon>Geodermatophilales</taxon>
        <taxon>Geodermatophilaceae</taxon>
        <taxon>Geodermatophilus</taxon>
    </lineage>
</organism>
<protein>
    <submittedName>
        <fullName evidence="8">Type II secretion system (T2SS), protein F</fullName>
    </submittedName>
</protein>
<evidence type="ECO:0000259" key="7">
    <source>
        <dbReference type="Pfam" id="PF00482"/>
    </source>
</evidence>
<evidence type="ECO:0000256" key="1">
    <source>
        <dbReference type="ARBA" id="ARBA00004651"/>
    </source>
</evidence>
<evidence type="ECO:0000313" key="9">
    <source>
        <dbReference type="Proteomes" id="UP000317484"/>
    </source>
</evidence>
<evidence type="ECO:0000313" key="8">
    <source>
        <dbReference type="EMBL" id="SMO64269.1"/>
    </source>
</evidence>
<evidence type="ECO:0000256" key="3">
    <source>
        <dbReference type="ARBA" id="ARBA00022692"/>
    </source>
</evidence>